<reference evidence="2 3" key="3">
    <citation type="journal article" date="2013" name="Rice">
        <title>Improvement of the Oryza sativa Nipponbare reference genome using next generation sequence and optical map data.</title>
        <authorList>
            <person name="Kawahara Y."/>
            <person name="de la Bastide M."/>
            <person name="Hamilton J.P."/>
            <person name="Kanamori H."/>
            <person name="McCombie W.R."/>
            <person name="Ouyang S."/>
            <person name="Schwartz D.C."/>
            <person name="Tanaka T."/>
            <person name="Wu J."/>
            <person name="Zhou S."/>
            <person name="Childs K.L."/>
            <person name="Davidson R.M."/>
            <person name="Lin H."/>
            <person name="Quesada-Ocampo L."/>
            <person name="Vaillancourt B."/>
            <person name="Sakai H."/>
            <person name="Lee S.S."/>
            <person name="Kim J."/>
            <person name="Numa H."/>
            <person name="Itoh T."/>
            <person name="Buell C.R."/>
            <person name="Matsumoto T."/>
        </authorList>
    </citation>
    <scope>NUCLEOTIDE SEQUENCE [LARGE SCALE GENOMIC DNA]</scope>
    <source>
        <strain evidence="3">cv. Nipponbare</strain>
    </source>
</reference>
<name>A0A0P0XVW5_ORYSJ</name>
<sequence length="48" mass="4591">SGNGGSGYPNAWADPSQGGGFGASVNGVSEGQSNYGSGYGGVQPRVAQ</sequence>
<protein>
    <submittedName>
        <fullName evidence="2">Os10g0470900 protein</fullName>
    </submittedName>
</protein>
<evidence type="ECO:0000256" key="1">
    <source>
        <dbReference type="SAM" id="MobiDB-lite"/>
    </source>
</evidence>
<evidence type="ECO:0000313" key="2">
    <source>
        <dbReference type="EMBL" id="BAT11253.1"/>
    </source>
</evidence>
<feature type="compositionally biased region" description="Polar residues" evidence="1">
    <location>
        <begin position="26"/>
        <end position="36"/>
    </location>
</feature>
<feature type="non-terminal residue" evidence="2">
    <location>
        <position position="1"/>
    </location>
</feature>
<dbReference type="Gramene" id="Os10t0470900-02">
    <property type="protein sequence ID" value="Os10t0470900-02"/>
    <property type="gene ID" value="Os10g0470900"/>
</dbReference>
<dbReference type="AlphaFoldDB" id="A0A0P0XVW5"/>
<dbReference type="Proteomes" id="UP000059680">
    <property type="component" value="Chromosome 10"/>
</dbReference>
<keyword evidence="3" id="KW-1185">Reference proteome</keyword>
<feature type="region of interest" description="Disordered" evidence="1">
    <location>
        <begin position="1"/>
        <end position="48"/>
    </location>
</feature>
<gene>
    <name evidence="2" type="ordered locus">Os10g0470900</name>
    <name evidence="2" type="ORF">OSNPB_100470900</name>
</gene>
<dbReference type="ExpressionAtlas" id="A0A0P0XVW5">
    <property type="expression patterns" value="baseline and differential"/>
</dbReference>
<evidence type="ECO:0000313" key="3">
    <source>
        <dbReference type="Proteomes" id="UP000059680"/>
    </source>
</evidence>
<proteinExistence type="predicted"/>
<organism evidence="2 3">
    <name type="scientific">Oryza sativa subsp. japonica</name>
    <name type="common">Rice</name>
    <dbReference type="NCBI Taxonomy" id="39947"/>
    <lineage>
        <taxon>Eukaryota</taxon>
        <taxon>Viridiplantae</taxon>
        <taxon>Streptophyta</taxon>
        <taxon>Embryophyta</taxon>
        <taxon>Tracheophyta</taxon>
        <taxon>Spermatophyta</taxon>
        <taxon>Magnoliopsida</taxon>
        <taxon>Liliopsida</taxon>
        <taxon>Poales</taxon>
        <taxon>Poaceae</taxon>
        <taxon>BOP clade</taxon>
        <taxon>Oryzoideae</taxon>
        <taxon>Oryzeae</taxon>
        <taxon>Oryzinae</taxon>
        <taxon>Oryza</taxon>
        <taxon>Oryza sativa</taxon>
    </lineage>
</organism>
<reference evidence="2 3" key="2">
    <citation type="journal article" date="2013" name="Plant Cell Physiol.">
        <title>Rice Annotation Project Database (RAP-DB): an integrative and interactive database for rice genomics.</title>
        <authorList>
            <person name="Sakai H."/>
            <person name="Lee S.S."/>
            <person name="Tanaka T."/>
            <person name="Numa H."/>
            <person name="Kim J."/>
            <person name="Kawahara Y."/>
            <person name="Wakimoto H."/>
            <person name="Yang C.C."/>
            <person name="Iwamoto M."/>
            <person name="Abe T."/>
            <person name="Yamada Y."/>
            <person name="Muto A."/>
            <person name="Inokuchi H."/>
            <person name="Ikemura T."/>
            <person name="Matsumoto T."/>
            <person name="Sasaki T."/>
            <person name="Itoh T."/>
        </authorList>
    </citation>
    <scope>NUCLEOTIDE SEQUENCE [LARGE SCALE GENOMIC DNA]</scope>
    <source>
        <strain evidence="3">cv. Nipponbare</strain>
    </source>
</reference>
<reference evidence="3" key="1">
    <citation type="journal article" date="2005" name="Nature">
        <title>The map-based sequence of the rice genome.</title>
        <authorList>
            <consortium name="International rice genome sequencing project (IRGSP)"/>
            <person name="Matsumoto T."/>
            <person name="Wu J."/>
            <person name="Kanamori H."/>
            <person name="Katayose Y."/>
            <person name="Fujisawa M."/>
            <person name="Namiki N."/>
            <person name="Mizuno H."/>
            <person name="Yamamoto K."/>
            <person name="Antonio B.A."/>
            <person name="Baba T."/>
            <person name="Sakata K."/>
            <person name="Nagamura Y."/>
            <person name="Aoki H."/>
            <person name="Arikawa K."/>
            <person name="Arita K."/>
            <person name="Bito T."/>
            <person name="Chiden Y."/>
            <person name="Fujitsuka N."/>
            <person name="Fukunaka R."/>
            <person name="Hamada M."/>
            <person name="Harada C."/>
            <person name="Hayashi A."/>
            <person name="Hijishita S."/>
            <person name="Honda M."/>
            <person name="Hosokawa S."/>
            <person name="Ichikawa Y."/>
            <person name="Idonuma A."/>
            <person name="Iijima M."/>
            <person name="Ikeda M."/>
            <person name="Ikeno M."/>
            <person name="Ito K."/>
            <person name="Ito S."/>
            <person name="Ito T."/>
            <person name="Ito Y."/>
            <person name="Ito Y."/>
            <person name="Iwabuchi A."/>
            <person name="Kamiya K."/>
            <person name="Karasawa W."/>
            <person name="Kurita K."/>
            <person name="Katagiri S."/>
            <person name="Kikuta A."/>
            <person name="Kobayashi H."/>
            <person name="Kobayashi N."/>
            <person name="Machita K."/>
            <person name="Maehara T."/>
            <person name="Masukawa M."/>
            <person name="Mizubayashi T."/>
            <person name="Mukai Y."/>
            <person name="Nagasaki H."/>
            <person name="Nagata Y."/>
            <person name="Naito S."/>
            <person name="Nakashima M."/>
            <person name="Nakama Y."/>
            <person name="Nakamichi Y."/>
            <person name="Nakamura M."/>
            <person name="Meguro A."/>
            <person name="Negishi M."/>
            <person name="Ohta I."/>
            <person name="Ohta T."/>
            <person name="Okamoto M."/>
            <person name="Ono N."/>
            <person name="Saji S."/>
            <person name="Sakaguchi M."/>
            <person name="Sakai K."/>
            <person name="Shibata M."/>
            <person name="Shimokawa T."/>
            <person name="Song J."/>
            <person name="Takazaki Y."/>
            <person name="Terasawa K."/>
            <person name="Tsugane M."/>
            <person name="Tsuji K."/>
            <person name="Ueda S."/>
            <person name="Waki K."/>
            <person name="Yamagata H."/>
            <person name="Yamamoto M."/>
            <person name="Yamamoto S."/>
            <person name="Yamane H."/>
            <person name="Yoshiki S."/>
            <person name="Yoshihara R."/>
            <person name="Yukawa K."/>
            <person name="Zhong H."/>
            <person name="Yano M."/>
            <person name="Yuan Q."/>
            <person name="Ouyang S."/>
            <person name="Liu J."/>
            <person name="Jones K.M."/>
            <person name="Gansberger K."/>
            <person name="Moffat K."/>
            <person name="Hill J."/>
            <person name="Bera J."/>
            <person name="Fadrosh D."/>
            <person name="Jin S."/>
            <person name="Johri S."/>
            <person name="Kim M."/>
            <person name="Overton L."/>
            <person name="Reardon M."/>
            <person name="Tsitrin T."/>
            <person name="Vuong H."/>
            <person name="Weaver B."/>
            <person name="Ciecko A."/>
            <person name="Tallon L."/>
            <person name="Jackson J."/>
            <person name="Pai G."/>
            <person name="Aken S.V."/>
            <person name="Utterback T."/>
            <person name="Reidmuller S."/>
            <person name="Feldblyum T."/>
            <person name="Hsiao J."/>
            <person name="Zismann V."/>
            <person name="Iobst S."/>
            <person name="de Vazeille A.R."/>
            <person name="Buell C.R."/>
            <person name="Ying K."/>
            <person name="Li Y."/>
            <person name="Lu T."/>
            <person name="Huang Y."/>
            <person name="Zhao Q."/>
            <person name="Feng Q."/>
            <person name="Zhang L."/>
            <person name="Zhu J."/>
            <person name="Weng Q."/>
            <person name="Mu J."/>
            <person name="Lu Y."/>
            <person name="Fan D."/>
            <person name="Liu Y."/>
            <person name="Guan J."/>
            <person name="Zhang Y."/>
            <person name="Yu S."/>
            <person name="Liu X."/>
            <person name="Zhang Y."/>
            <person name="Hong G."/>
            <person name="Han B."/>
            <person name="Choisne N."/>
            <person name="Demange N."/>
            <person name="Orjeda G."/>
            <person name="Samain S."/>
            <person name="Cattolico L."/>
            <person name="Pelletier E."/>
            <person name="Couloux A."/>
            <person name="Segurens B."/>
            <person name="Wincker P."/>
            <person name="D'Hont A."/>
            <person name="Scarpelli C."/>
            <person name="Weissenbach J."/>
            <person name="Salanoubat M."/>
            <person name="Quetier F."/>
            <person name="Yu Y."/>
            <person name="Kim H.R."/>
            <person name="Rambo T."/>
            <person name="Currie J."/>
            <person name="Collura K."/>
            <person name="Luo M."/>
            <person name="Yang T."/>
            <person name="Ammiraju J.S.S."/>
            <person name="Engler F."/>
            <person name="Soderlund C."/>
            <person name="Wing R.A."/>
            <person name="Palmer L.E."/>
            <person name="de la Bastide M."/>
            <person name="Spiegel L."/>
            <person name="Nascimento L."/>
            <person name="Zutavern T."/>
            <person name="O'Shaughnessy A."/>
            <person name="Dike S."/>
            <person name="Dedhia N."/>
            <person name="Preston R."/>
            <person name="Balija V."/>
            <person name="McCombie W.R."/>
            <person name="Chow T."/>
            <person name="Chen H."/>
            <person name="Chung M."/>
            <person name="Chen C."/>
            <person name="Shaw J."/>
            <person name="Wu H."/>
            <person name="Hsiao K."/>
            <person name="Chao Y."/>
            <person name="Chu M."/>
            <person name="Cheng C."/>
            <person name="Hour A."/>
            <person name="Lee P."/>
            <person name="Lin S."/>
            <person name="Lin Y."/>
            <person name="Liou J."/>
            <person name="Liu S."/>
            <person name="Hsing Y."/>
            <person name="Raghuvanshi S."/>
            <person name="Mohanty A."/>
            <person name="Bharti A.K."/>
            <person name="Gaur A."/>
            <person name="Gupta V."/>
            <person name="Kumar D."/>
            <person name="Ravi V."/>
            <person name="Vij S."/>
            <person name="Kapur A."/>
            <person name="Khurana P."/>
            <person name="Khurana P."/>
            <person name="Khurana J.P."/>
            <person name="Tyagi A.K."/>
            <person name="Gaikwad K."/>
            <person name="Singh A."/>
            <person name="Dalal V."/>
            <person name="Srivastava S."/>
            <person name="Dixit A."/>
            <person name="Pal A.K."/>
            <person name="Ghazi I.A."/>
            <person name="Yadav M."/>
            <person name="Pandit A."/>
            <person name="Bhargava A."/>
            <person name="Sureshbabu K."/>
            <person name="Batra K."/>
            <person name="Sharma T.R."/>
            <person name="Mohapatra T."/>
            <person name="Singh N.K."/>
            <person name="Messing J."/>
            <person name="Nelson A.B."/>
            <person name="Fuks G."/>
            <person name="Kavchok S."/>
            <person name="Keizer G."/>
            <person name="Linton E."/>
            <person name="Llaca V."/>
            <person name="Song R."/>
            <person name="Tanyolac B."/>
            <person name="Young S."/>
            <person name="Ho-Il K."/>
            <person name="Hahn J.H."/>
            <person name="Sangsakoo G."/>
            <person name="Vanavichit A."/>
            <person name="de Mattos Luiz.A.T."/>
            <person name="Zimmer P.D."/>
            <person name="Malone G."/>
            <person name="Dellagostin O."/>
            <person name="de Oliveira A.C."/>
            <person name="Bevan M."/>
            <person name="Bancroft I."/>
            <person name="Minx P."/>
            <person name="Cordum H."/>
            <person name="Wilson R."/>
            <person name="Cheng Z."/>
            <person name="Jin W."/>
            <person name="Jiang J."/>
            <person name="Leong S.A."/>
            <person name="Iwama H."/>
            <person name="Gojobori T."/>
            <person name="Itoh T."/>
            <person name="Niimura Y."/>
            <person name="Fujii Y."/>
            <person name="Habara T."/>
            <person name="Sakai H."/>
            <person name="Sato Y."/>
            <person name="Wilson G."/>
            <person name="Kumar K."/>
            <person name="McCouch S."/>
            <person name="Juretic N."/>
            <person name="Hoen D."/>
            <person name="Wright S."/>
            <person name="Bruskiewich R."/>
            <person name="Bureau T."/>
            <person name="Miyao A."/>
            <person name="Hirochika H."/>
            <person name="Nishikawa T."/>
            <person name="Kadowaki K."/>
            <person name="Sugiura M."/>
            <person name="Burr B."/>
            <person name="Sasaki T."/>
        </authorList>
    </citation>
    <scope>NUCLEOTIDE SEQUENCE [LARGE SCALE GENOMIC DNA]</scope>
    <source>
        <strain evidence="3">cv. Nipponbare</strain>
    </source>
</reference>
<accession>A0A0P0XVW5</accession>
<dbReference type="EMBL" id="AP014966">
    <property type="protein sequence ID" value="BAT11253.1"/>
    <property type="molecule type" value="Genomic_DNA"/>
</dbReference>